<dbReference type="InterPro" id="IPR016192">
    <property type="entry name" value="APOBEC/CMP_deaminase_Zn-bd"/>
</dbReference>
<feature type="domain" description="CMP/dCMP-type deaminase" evidence="7">
    <location>
        <begin position="5"/>
        <end position="123"/>
    </location>
</feature>
<dbReference type="GO" id="GO:0005737">
    <property type="term" value="C:cytoplasm"/>
    <property type="evidence" value="ECO:0007669"/>
    <property type="project" value="TreeGrafter"/>
</dbReference>
<feature type="binding site" evidence="6">
    <location>
        <position position="70"/>
    </location>
    <ligand>
        <name>Zn(2+)</name>
        <dbReference type="ChEBI" id="CHEBI:29105"/>
        <note>catalytic</note>
    </ligand>
</feature>
<sequence>MERPNWDEFFFMLAHVYSTRGTCDRLKTATLLVKDKRIVGAGYNGSLPNNPQCDEDGHLMEDGHCIRTLHGEDNAILYSTADLRGSTAYILGTPCVLCTTKLIAVGVGEIKYLGEYENSRGKDTIEKLAKYNNVKLTKVDFNFETTLNKMKKILKGPGGALQ</sequence>
<dbReference type="SUPFAM" id="SSF53927">
    <property type="entry name" value="Cytidine deaminase-like"/>
    <property type="match status" value="1"/>
</dbReference>
<dbReference type="GO" id="GO:0006220">
    <property type="term" value="P:pyrimidine nucleotide metabolic process"/>
    <property type="evidence" value="ECO:0007669"/>
    <property type="project" value="InterPro"/>
</dbReference>
<dbReference type="Gene3D" id="3.40.140.10">
    <property type="entry name" value="Cytidine Deaminase, domain 2"/>
    <property type="match status" value="1"/>
</dbReference>
<evidence type="ECO:0000256" key="1">
    <source>
        <dbReference type="ARBA" id="ARBA00006576"/>
    </source>
</evidence>
<proteinExistence type="inferred from homology"/>
<feature type="binding site" evidence="6">
    <location>
        <position position="98"/>
    </location>
    <ligand>
        <name>Zn(2+)</name>
        <dbReference type="ChEBI" id="CHEBI:29105"/>
        <note>catalytic</note>
    </ligand>
</feature>
<feature type="binding site" evidence="6">
    <location>
        <position position="95"/>
    </location>
    <ligand>
        <name>Zn(2+)</name>
        <dbReference type="ChEBI" id="CHEBI:29105"/>
        <note>catalytic</note>
    </ligand>
</feature>
<evidence type="ECO:0000256" key="5">
    <source>
        <dbReference type="PIRSR" id="PIRSR006019-1"/>
    </source>
</evidence>
<comment type="similarity">
    <text evidence="1">Belongs to the cytidine and deoxycytidylate deaminase family.</text>
</comment>
<evidence type="ECO:0000313" key="9">
    <source>
        <dbReference type="Proteomes" id="UP000178509"/>
    </source>
</evidence>
<keyword evidence="2 6" id="KW-0479">Metal-binding</keyword>
<keyword evidence="3" id="KW-0378">Hydrolase</keyword>
<dbReference type="PROSITE" id="PS51747">
    <property type="entry name" value="CYT_DCMP_DEAMINASES_2"/>
    <property type="match status" value="1"/>
</dbReference>
<evidence type="ECO:0000259" key="7">
    <source>
        <dbReference type="PROSITE" id="PS51747"/>
    </source>
</evidence>
<dbReference type="InterPro" id="IPR002125">
    <property type="entry name" value="CMP_dCMP_dom"/>
</dbReference>
<feature type="active site" description="Proton donor" evidence="5">
    <location>
        <position position="72"/>
    </location>
</feature>
<dbReference type="GO" id="GO:0008270">
    <property type="term" value="F:zinc ion binding"/>
    <property type="evidence" value="ECO:0007669"/>
    <property type="project" value="InterPro"/>
</dbReference>
<keyword evidence="4 6" id="KW-0862">Zinc</keyword>
<dbReference type="PROSITE" id="PS00903">
    <property type="entry name" value="CYT_DCMP_DEAMINASES_1"/>
    <property type="match status" value="1"/>
</dbReference>
<evidence type="ECO:0000313" key="8">
    <source>
        <dbReference type="EMBL" id="OGZ62720.1"/>
    </source>
</evidence>
<protein>
    <recommendedName>
        <fullName evidence="7">CMP/dCMP-type deaminase domain-containing protein</fullName>
    </recommendedName>
</protein>
<dbReference type="InterPro" id="IPR015517">
    <property type="entry name" value="dCMP_deaminase-rel"/>
</dbReference>
<dbReference type="InterPro" id="IPR016473">
    <property type="entry name" value="dCMP_deaminase"/>
</dbReference>
<comment type="caution">
    <text evidence="8">The sequence shown here is derived from an EMBL/GenBank/DDBJ whole genome shotgun (WGS) entry which is preliminary data.</text>
</comment>
<evidence type="ECO:0000256" key="4">
    <source>
        <dbReference type="ARBA" id="ARBA00022833"/>
    </source>
</evidence>
<dbReference type="Proteomes" id="UP000178509">
    <property type="component" value="Unassembled WGS sequence"/>
</dbReference>
<dbReference type="PIRSF" id="PIRSF006019">
    <property type="entry name" value="dCMP_deaminase"/>
    <property type="match status" value="1"/>
</dbReference>
<dbReference type="STRING" id="1802164.A3H51_02580"/>
<dbReference type="PANTHER" id="PTHR11086">
    <property type="entry name" value="DEOXYCYTIDYLATE DEAMINASE-RELATED"/>
    <property type="match status" value="1"/>
</dbReference>
<dbReference type="InterPro" id="IPR016193">
    <property type="entry name" value="Cytidine_deaminase-like"/>
</dbReference>
<dbReference type="EMBL" id="MHOJ01000012">
    <property type="protein sequence ID" value="OGZ62720.1"/>
    <property type="molecule type" value="Genomic_DNA"/>
</dbReference>
<reference evidence="8 9" key="1">
    <citation type="journal article" date="2016" name="Nat. Commun.">
        <title>Thousands of microbial genomes shed light on interconnected biogeochemical processes in an aquifer system.</title>
        <authorList>
            <person name="Anantharaman K."/>
            <person name="Brown C.T."/>
            <person name="Hug L.A."/>
            <person name="Sharon I."/>
            <person name="Castelle C.J."/>
            <person name="Probst A.J."/>
            <person name="Thomas B.C."/>
            <person name="Singh A."/>
            <person name="Wilkins M.J."/>
            <person name="Karaoz U."/>
            <person name="Brodie E.L."/>
            <person name="Williams K.H."/>
            <person name="Hubbard S.S."/>
            <person name="Banfield J.F."/>
        </authorList>
    </citation>
    <scope>NUCLEOTIDE SEQUENCE [LARGE SCALE GENOMIC DNA]</scope>
</reference>
<evidence type="ECO:0000256" key="6">
    <source>
        <dbReference type="PIRSR" id="PIRSR006019-2"/>
    </source>
</evidence>
<dbReference type="AlphaFoldDB" id="A0A1G2HK98"/>
<dbReference type="GO" id="GO:0004132">
    <property type="term" value="F:dCMP deaminase activity"/>
    <property type="evidence" value="ECO:0007669"/>
    <property type="project" value="InterPro"/>
</dbReference>
<evidence type="ECO:0000256" key="3">
    <source>
        <dbReference type="ARBA" id="ARBA00022801"/>
    </source>
</evidence>
<comment type="cofactor">
    <cofactor evidence="6">
        <name>Zn(2+)</name>
        <dbReference type="ChEBI" id="CHEBI:29105"/>
    </cofactor>
</comment>
<organism evidence="8 9">
    <name type="scientific">Candidatus Spechtbacteria bacterium RIFCSPLOWO2_02_FULL_38_8</name>
    <dbReference type="NCBI Taxonomy" id="1802164"/>
    <lineage>
        <taxon>Bacteria</taxon>
        <taxon>Candidatus Spechtiibacteriota</taxon>
    </lineage>
</organism>
<dbReference type="Pfam" id="PF00383">
    <property type="entry name" value="dCMP_cyt_deam_1"/>
    <property type="match status" value="1"/>
</dbReference>
<gene>
    <name evidence="8" type="ORF">A3H51_02580</name>
</gene>
<dbReference type="PANTHER" id="PTHR11086:SF18">
    <property type="entry name" value="DEOXYCYTIDYLATE DEAMINASE"/>
    <property type="match status" value="1"/>
</dbReference>
<evidence type="ECO:0000256" key="2">
    <source>
        <dbReference type="ARBA" id="ARBA00022723"/>
    </source>
</evidence>
<name>A0A1G2HK98_9BACT</name>
<accession>A0A1G2HK98</accession>